<feature type="compositionally biased region" description="Basic and acidic residues" evidence="1">
    <location>
        <begin position="529"/>
        <end position="566"/>
    </location>
</feature>
<feature type="compositionally biased region" description="Polar residues" evidence="1">
    <location>
        <begin position="583"/>
        <end position="592"/>
    </location>
</feature>
<evidence type="ECO:0000313" key="5">
    <source>
        <dbReference type="Proteomes" id="UP001652741"/>
    </source>
</evidence>
<evidence type="ECO:0000313" key="6">
    <source>
        <dbReference type="RefSeq" id="XP_045559776.1"/>
    </source>
</evidence>
<dbReference type="SMART" id="SM00409">
    <property type="entry name" value="IG"/>
    <property type="match status" value="3"/>
</dbReference>
<keyword evidence="2" id="KW-0472">Membrane</keyword>
<dbReference type="GeneID" id="106581689"/>
<sequence length="599" mass="66264">MLLVMCLDRMLLLCTVIFGFWRDTHAVSPVPSVPNHVPALAGSCVVIPCSFTPPDSHSALGRQGKVVGVRLRYRTSHSALRSTAFSTDDKSTVSREFVGRTSLRGNTDDGDCSVMIDRVQLADSNVYELALKGHGQKDWGNARDVNIVVSESPELPVISGVGAATEGQMVSLNCSISYPCPSQAPTLQWRWERGAQQKSSKYGELQVLQPQGQGPTLRTSLTFIASYRIKPRMRCEAVYPGGRRVYTVKELHVTFPPKDITVQVHTLTVQEGLNVLLACSCKADPPVTEYRWSYTQHGLTVDLHQRTHTVRVYNVTRDMRVRCTAQNLIGRAESKSTSLNIQYKPVILQLSSYCVVEGLEVLCRCSVDSNPRPAVTWSVNGTVPPYSYNTSVGSENGTLTAMLRGHMDTPLRIVCFAINALGNDSHTLLQAEDGSLLWKVIPAVCISLATFLLSLLLLFCCQKRSGKRVLTCRPPVYPGDVGIYQDRMPLYINCTEVNNIYTNGSYQLVYQNCTPLFVRTKQTHPMGRRGGERRGGERRGGERRGGEKRGGERRGGERRGGERRGGESQGGTVDRGTRDRQSPAYNDNNTETAIYLEII</sequence>
<feature type="signal peptide" evidence="3">
    <location>
        <begin position="1"/>
        <end position="26"/>
    </location>
</feature>
<dbReference type="InterPro" id="IPR036179">
    <property type="entry name" value="Ig-like_dom_sf"/>
</dbReference>
<evidence type="ECO:0000256" key="2">
    <source>
        <dbReference type="SAM" id="Phobius"/>
    </source>
</evidence>
<dbReference type="PROSITE" id="PS50835">
    <property type="entry name" value="IG_LIKE"/>
    <property type="match status" value="2"/>
</dbReference>
<protein>
    <submittedName>
        <fullName evidence="6">Myelin-associated glycoprotein isoform X1</fullName>
    </submittedName>
</protein>
<feature type="transmembrane region" description="Helical" evidence="2">
    <location>
        <begin position="436"/>
        <end position="459"/>
    </location>
</feature>
<feature type="domain" description="Ig-like" evidence="4">
    <location>
        <begin position="257"/>
        <end position="340"/>
    </location>
</feature>
<keyword evidence="5" id="KW-1185">Reference proteome</keyword>
<dbReference type="PANTHER" id="PTHR46484:SF3">
    <property type="entry name" value="MYELIN-ASSOCIATED GLYCOPROTEIN-LIKE"/>
    <property type="match status" value="1"/>
</dbReference>
<reference evidence="6" key="1">
    <citation type="submission" date="2025-08" db="UniProtKB">
        <authorList>
            <consortium name="RefSeq"/>
        </authorList>
    </citation>
    <scope>IDENTIFICATION</scope>
</reference>
<dbReference type="RefSeq" id="XP_045559776.1">
    <property type="nucleotide sequence ID" value="XM_045703820.1"/>
</dbReference>
<dbReference type="Proteomes" id="UP001652741">
    <property type="component" value="Chromosome ssa02"/>
</dbReference>
<evidence type="ECO:0000256" key="3">
    <source>
        <dbReference type="SAM" id="SignalP"/>
    </source>
</evidence>
<gene>
    <name evidence="6" type="primary">LOC106581689</name>
</gene>
<feature type="region of interest" description="Disordered" evidence="1">
    <location>
        <begin position="521"/>
        <end position="592"/>
    </location>
</feature>
<organism evidence="5 6">
    <name type="scientific">Salmo salar</name>
    <name type="common">Atlantic salmon</name>
    <dbReference type="NCBI Taxonomy" id="8030"/>
    <lineage>
        <taxon>Eukaryota</taxon>
        <taxon>Metazoa</taxon>
        <taxon>Chordata</taxon>
        <taxon>Craniata</taxon>
        <taxon>Vertebrata</taxon>
        <taxon>Euteleostomi</taxon>
        <taxon>Actinopterygii</taxon>
        <taxon>Neopterygii</taxon>
        <taxon>Teleostei</taxon>
        <taxon>Protacanthopterygii</taxon>
        <taxon>Salmoniformes</taxon>
        <taxon>Salmonidae</taxon>
        <taxon>Salmoninae</taxon>
        <taxon>Salmo</taxon>
    </lineage>
</organism>
<keyword evidence="2" id="KW-0812">Transmembrane</keyword>
<dbReference type="SUPFAM" id="SSF48726">
    <property type="entry name" value="Immunoglobulin"/>
    <property type="match status" value="4"/>
</dbReference>
<proteinExistence type="predicted"/>
<keyword evidence="2" id="KW-1133">Transmembrane helix</keyword>
<dbReference type="Gene3D" id="2.60.40.10">
    <property type="entry name" value="Immunoglobulins"/>
    <property type="match status" value="4"/>
</dbReference>
<dbReference type="InterPro" id="IPR007110">
    <property type="entry name" value="Ig-like_dom"/>
</dbReference>
<feature type="domain" description="Ig-like" evidence="4">
    <location>
        <begin position="153"/>
        <end position="254"/>
    </location>
</feature>
<evidence type="ECO:0000259" key="4">
    <source>
        <dbReference type="PROSITE" id="PS50835"/>
    </source>
</evidence>
<dbReference type="InterPro" id="IPR013783">
    <property type="entry name" value="Ig-like_fold"/>
</dbReference>
<dbReference type="PANTHER" id="PTHR46484">
    <property type="entry name" value="SI:CH211-171H4.5-RELATED"/>
    <property type="match status" value="1"/>
</dbReference>
<keyword evidence="3" id="KW-0732">Signal</keyword>
<accession>A0ABM3DLU6</accession>
<name>A0ABM3DLU6_SALSA</name>
<dbReference type="InterPro" id="IPR003599">
    <property type="entry name" value="Ig_sub"/>
</dbReference>
<evidence type="ECO:0000256" key="1">
    <source>
        <dbReference type="SAM" id="MobiDB-lite"/>
    </source>
</evidence>
<feature type="chain" id="PRO_5047197198" evidence="3">
    <location>
        <begin position="27"/>
        <end position="599"/>
    </location>
</feature>